<dbReference type="InterPro" id="IPR012910">
    <property type="entry name" value="Plug_dom"/>
</dbReference>
<keyword evidence="6" id="KW-0998">Cell outer membrane</keyword>
<feature type="domain" description="TonB-dependent transporter Oar-like beta-barrel" evidence="9">
    <location>
        <begin position="599"/>
        <end position="989"/>
    </location>
</feature>
<reference evidence="10 11" key="1">
    <citation type="submission" date="2024-09" db="EMBL/GenBank/DDBJ databases">
        <authorList>
            <person name="Sun Q."/>
            <person name="Mori K."/>
        </authorList>
    </citation>
    <scope>NUCLEOTIDE SEQUENCE [LARGE SCALE GENOMIC DNA]</scope>
    <source>
        <strain evidence="10 11">KCTC 23315</strain>
    </source>
</reference>
<name>A0ABV6BLT7_9GAMM</name>
<evidence type="ECO:0000256" key="2">
    <source>
        <dbReference type="ARBA" id="ARBA00022448"/>
    </source>
</evidence>
<dbReference type="Pfam" id="PF25183">
    <property type="entry name" value="OMP_b-brl_4"/>
    <property type="match status" value="2"/>
</dbReference>
<keyword evidence="3" id="KW-1134">Transmembrane beta strand</keyword>
<evidence type="ECO:0000256" key="4">
    <source>
        <dbReference type="ARBA" id="ARBA00022692"/>
    </source>
</evidence>
<comment type="caution">
    <text evidence="10">The sequence shown here is derived from an EMBL/GenBank/DDBJ whole genome shotgun (WGS) entry which is preliminary data.</text>
</comment>
<dbReference type="InterPro" id="IPR036942">
    <property type="entry name" value="Beta-barrel_TonB_sf"/>
</dbReference>
<feature type="domain" description="TonB-dependent receptor plug" evidence="8">
    <location>
        <begin position="143"/>
        <end position="241"/>
    </location>
</feature>
<protein>
    <submittedName>
        <fullName evidence="10">TonB-dependent receptor plug domain-containing protein</fullName>
    </submittedName>
</protein>
<evidence type="ECO:0000256" key="3">
    <source>
        <dbReference type="ARBA" id="ARBA00022452"/>
    </source>
</evidence>
<dbReference type="InterPro" id="IPR037066">
    <property type="entry name" value="Plug_dom_sf"/>
</dbReference>
<dbReference type="Gene3D" id="2.60.40.1120">
    <property type="entry name" value="Carboxypeptidase-like, regulatory domain"/>
    <property type="match status" value="1"/>
</dbReference>
<dbReference type="RefSeq" id="WP_377248209.1">
    <property type="nucleotide sequence ID" value="NZ_JBHLXP010000005.1"/>
</dbReference>
<dbReference type="InterPro" id="IPR013784">
    <property type="entry name" value="Carb-bd-like_fold"/>
</dbReference>
<dbReference type="Gene3D" id="2.40.170.20">
    <property type="entry name" value="TonB-dependent receptor, beta-barrel domain"/>
    <property type="match status" value="1"/>
</dbReference>
<keyword evidence="5" id="KW-0472">Membrane</keyword>
<organism evidence="10 11">
    <name type="scientific">Rheinheimera tilapiae</name>
    <dbReference type="NCBI Taxonomy" id="875043"/>
    <lineage>
        <taxon>Bacteria</taxon>
        <taxon>Pseudomonadati</taxon>
        <taxon>Pseudomonadota</taxon>
        <taxon>Gammaproteobacteria</taxon>
        <taxon>Chromatiales</taxon>
        <taxon>Chromatiaceae</taxon>
        <taxon>Rheinheimera</taxon>
    </lineage>
</organism>
<evidence type="ECO:0000256" key="7">
    <source>
        <dbReference type="SAM" id="SignalP"/>
    </source>
</evidence>
<evidence type="ECO:0000256" key="6">
    <source>
        <dbReference type="ARBA" id="ARBA00023237"/>
    </source>
</evidence>
<proteinExistence type="predicted"/>
<dbReference type="InterPro" id="IPR057601">
    <property type="entry name" value="Oar-like_b-barrel"/>
</dbReference>
<dbReference type="PANTHER" id="PTHR30069:SF46">
    <property type="entry name" value="OAR PROTEIN"/>
    <property type="match status" value="1"/>
</dbReference>
<comment type="subcellular location">
    <subcellularLocation>
        <location evidence="1">Cell outer membrane</location>
        <topology evidence="1">Multi-pass membrane protein</topology>
    </subcellularLocation>
</comment>
<evidence type="ECO:0000259" key="9">
    <source>
        <dbReference type="Pfam" id="PF25183"/>
    </source>
</evidence>
<accession>A0ABV6BLT7</accession>
<evidence type="ECO:0000256" key="5">
    <source>
        <dbReference type="ARBA" id="ARBA00023136"/>
    </source>
</evidence>
<keyword evidence="11" id="KW-1185">Reference proteome</keyword>
<dbReference type="SUPFAM" id="SSF56935">
    <property type="entry name" value="Porins"/>
    <property type="match status" value="1"/>
</dbReference>
<dbReference type="Pfam" id="PF07715">
    <property type="entry name" value="Plug"/>
    <property type="match status" value="1"/>
</dbReference>
<evidence type="ECO:0000313" key="10">
    <source>
        <dbReference type="EMBL" id="MFC0050440.1"/>
    </source>
</evidence>
<dbReference type="SUPFAM" id="SSF49452">
    <property type="entry name" value="Starch-binding domain-like"/>
    <property type="match status" value="1"/>
</dbReference>
<gene>
    <name evidence="10" type="ORF">ACFFJP_19285</name>
</gene>
<keyword evidence="10" id="KW-0675">Receptor</keyword>
<feature type="domain" description="TonB-dependent transporter Oar-like beta-barrel" evidence="9">
    <location>
        <begin position="339"/>
        <end position="584"/>
    </location>
</feature>
<evidence type="ECO:0000259" key="8">
    <source>
        <dbReference type="Pfam" id="PF07715"/>
    </source>
</evidence>
<dbReference type="InterPro" id="IPR039426">
    <property type="entry name" value="TonB-dep_rcpt-like"/>
</dbReference>
<feature type="signal peptide" evidence="7">
    <location>
        <begin position="1"/>
        <end position="31"/>
    </location>
</feature>
<keyword evidence="2" id="KW-0813">Transport</keyword>
<evidence type="ECO:0000256" key="1">
    <source>
        <dbReference type="ARBA" id="ARBA00004571"/>
    </source>
</evidence>
<dbReference type="Gene3D" id="2.170.130.10">
    <property type="entry name" value="TonB-dependent receptor, plug domain"/>
    <property type="match status" value="1"/>
</dbReference>
<dbReference type="Proteomes" id="UP001589813">
    <property type="component" value="Unassembled WGS sequence"/>
</dbReference>
<dbReference type="EMBL" id="JBHLXP010000005">
    <property type="protein sequence ID" value="MFC0050440.1"/>
    <property type="molecule type" value="Genomic_DNA"/>
</dbReference>
<evidence type="ECO:0000313" key="11">
    <source>
        <dbReference type="Proteomes" id="UP001589813"/>
    </source>
</evidence>
<dbReference type="PANTHER" id="PTHR30069">
    <property type="entry name" value="TONB-DEPENDENT OUTER MEMBRANE RECEPTOR"/>
    <property type="match status" value="1"/>
</dbReference>
<keyword evidence="7" id="KW-0732">Signal</keyword>
<feature type="chain" id="PRO_5045415802" evidence="7">
    <location>
        <begin position="32"/>
        <end position="1013"/>
    </location>
</feature>
<keyword evidence="4" id="KW-0812">Transmembrane</keyword>
<sequence length="1013" mass="109960">MKSNNGTWRFKRSLAAVAVSAILGLPGAVYAADTSNILGSVKGLNSSQSYSVKVKDPKTGFSREVSLDNAGNFRVSQLPIGEYQIEVTANGKVVAQDKVRLSLGSNSVASFALNRPNDGTEVIEVTGARIRAVDVTSVDSGLVVGEMEFDKMPVARNITAVSLLAPGVVLGDSKFGASGGIGFASFGGSSISENACYINGLEVTNTRQGLGCGSVPFEFYKEFQVKTGGYSAMYGRSTGGVLNAVTKSGSNEWEFAFTANSQPSSLRAEGKKSYGTGSRLGQVFRDTTDDEFSESDLTLSASGPLIEDKLFIYAIVNPRDRKSEWSDTSGRVPYDADNRWRTLESSGSDNLFWGSKIDWDIVEGHRLSFFAYSDRTDSQETRYARNPNTGIIGAKQGDFVNERGGEAASLSYVGSITDDFTVNLMYGKIKTQYGTTPTVTDCPFVTDGRQVAKPIVGCGAGGTLGDDYDDNKQTRADFEWAAGDLYGSHLLKFGYDKQDRQSRKTTAPVGGHSFTYSTKLAGDTIQGNNGQLWANTTGKPVDLVEDRIFVGGGSFGSELTAWYIEDQYQPTEQLTLNIGVRQDHFINTGATGVDFVDLKTDVAPRLGFSYDPTGSGESKIFGTWGRYYLPVPNNTNYRAASGVDDTTTYYYFTGFDPKTGAPTGATPVNGTVGNSQVVNSTSTAMPSVALFQAQEAEPFYKEEWVLGYETQLTDDYSASVRGTYRFVGAALDDFCGPVANQHFCTLVNPGKPGSWYSDADDDNVPDAGSLKTYTAADMALPEADNDYVSLQSQLAYRNEALRWDFIYTWSRSTGNFEGAVKSDINQADAGITQDFDFPALMDGADGYQANDRRHVFKFFGSYDVTDKLTLGMNSTLSSGRPLSMFGQGYPSSDPKLYGSYGDTFYLVTGCTDTNGNGKCDPAERIFSKTPRGSAGRTPWNFNVDVSATYDFTVSGVDLRASVNVYNILNIQEITSSNEHYEARRSAGTFNPWYNAAYTWQTPRYVRVGIEGRF</sequence>